<dbReference type="PROSITE" id="PS00122">
    <property type="entry name" value="CARBOXYLESTERASE_B_1"/>
    <property type="match status" value="1"/>
</dbReference>
<dbReference type="InterPro" id="IPR002168">
    <property type="entry name" value="Lipase_GDXG_HIS_AS"/>
</dbReference>
<organism evidence="6 7">
    <name type="scientific">Diaporthe vaccinii</name>
    <dbReference type="NCBI Taxonomy" id="105482"/>
    <lineage>
        <taxon>Eukaryota</taxon>
        <taxon>Fungi</taxon>
        <taxon>Dikarya</taxon>
        <taxon>Ascomycota</taxon>
        <taxon>Pezizomycotina</taxon>
        <taxon>Sordariomycetes</taxon>
        <taxon>Sordariomycetidae</taxon>
        <taxon>Diaporthales</taxon>
        <taxon>Diaporthaceae</taxon>
        <taxon>Diaporthe</taxon>
        <taxon>Diaporthe eres species complex</taxon>
    </lineage>
</organism>
<dbReference type="PROSITE" id="PS01173">
    <property type="entry name" value="LIPASE_GDXG_HIS"/>
    <property type="match status" value="1"/>
</dbReference>
<dbReference type="InterPro" id="IPR002018">
    <property type="entry name" value="CarbesteraseB"/>
</dbReference>
<dbReference type="InterPro" id="IPR029058">
    <property type="entry name" value="AB_hydrolase_fold"/>
</dbReference>
<dbReference type="EMBL" id="JBAWTH010000112">
    <property type="protein sequence ID" value="KAL2276550.1"/>
    <property type="molecule type" value="Genomic_DNA"/>
</dbReference>
<sequence>MASSWAGFTAILAATTSGFALGAAKPIAPRAELNPKVEIDYANITGRVNGNIKEFLGIPFASAGRFEHSQLYTEQLGEFDGSSYGPICPQKSTGSILTLNSSSSLILGETGTAIGPIVGSLVDTVFNTIGQTRSEDCLLINVQAPVDAAKGDKLPVVIWIHGGGYEAGSPFTATSETDVIRGTVPNYNVGGLVRTSVDLGQPIIGVSANYRLNAFGFSASKEMEEAGLLNLGLEDQRVAMQWVQEHIADFGGDPDQVVIMGESAGSWSVAAHLLWDEGEGATDLFRGAMALSGGPVMVETAERSQPVFDHMVERTGCTSATDKIACLKDADFDDIMASVNDQGFLLGPRSLASTWTIRPDGKHFKDSPHRLAAAGKMASVPLITGDMRDEGTAFSLLAQLETLTDDDFAKYFKDIWWPKASDADMASLMELYPSDITQGSPFGTGVLNAVTPNFKRLAAVVGDFSFQAQRRNLLAHYNTSEQTVWNYVTDVSIPSAGLLPDLGGLTHLPVLGSFHAFDVWLYMFAGLPYALSENTKAYQATAISFIRTLDPNNHGLDLADWPRYSEGGLETYNFKESGPEVVKDDWRVEAMQFINDHPDSFLI</sequence>
<proteinExistence type="inferred from homology"/>
<dbReference type="EC" id="3.1.1.-" evidence="4"/>
<dbReference type="PANTHER" id="PTHR11559">
    <property type="entry name" value="CARBOXYLESTERASE"/>
    <property type="match status" value="1"/>
</dbReference>
<evidence type="ECO:0000256" key="1">
    <source>
        <dbReference type="ARBA" id="ARBA00005964"/>
    </source>
</evidence>
<keyword evidence="4" id="KW-0732">Signal</keyword>
<dbReference type="Pfam" id="PF00135">
    <property type="entry name" value="COesterase"/>
    <property type="match status" value="1"/>
</dbReference>
<dbReference type="InterPro" id="IPR050309">
    <property type="entry name" value="Type-B_Carboxylest/Lipase"/>
</dbReference>
<accession>A0ABR4E2D3</accession>
<dbReference type="InterPro" id="IPR019826">
    <property type="entry name" value="Carboxylesterase_B_AS"/>
</dbReference>
<evidence type="ECO:0000259" key="5">
    <source>
        <dbReference type="Pfam" id="PF00135"/>
    </source>
</evidence>
<evidence type="ECO:0000313" key="6">
    <source>
        <dbReference type="EMBL" id="KAL2276551.1"/>
    </source>
</evidence>
<name>A0ABR4E2D3_9PEZI</name>
<evidence type="ECO:0000313" key="7">
    <source>
        <dbReference type="Proteomes" id="UP001600888"/>
    </source>
</evidence>
<keyword evidence="7" id="KW-1185">Reference proteome</keyword>
<feature type="domain" description="Carboxylesterase type B" evidence="5">
    <location>
        <begin position="35"/>
        <end position="574"/>
    </location>
</feature>
<evidence type="ECO:0000256" key="3">
    <source>
        <dbReference type="ARBA" id="ARBA00022801"/>
    </source>
</evidence>
<dbReference type="SUPFAM" id="SSF53474">
    <property type="entry name" value="alpha/beta-Hydrolases"/>
    <property type="match status" value="1"/>
</dbReference>
<keyword evidence="3 4" id="KW-0378">Hydrolase</keyword>
<gene>
    <name evidence="6" type="ORF">FJTKL_00854</name>
</gene>
<dbReference type="Proteomes" id="UP001600888">
    <property type="component" value="Unassembled WGS sequence"/>
</dbReference>
<dbReference type="EMBL" id="JBAWTH010000112">
    <property type="protein sequence ID" value="KAL2276551.1"/>
    <property type="molecule type" value="Genomic_DNA"/>
</dbReference>
<protein>
    <recommendedName>
        <fullName evidence="4">Carboxylic ester hydrolase</fullName>
        <ecNumber evidence="4">3.1.1.-</ecNumber>
    </recommendedName>
</protein>
<evidence type="ECO:0000256" key="4">
    <source>
        <dbReference type="RuleBase" id="RU361235"/>
    </source>
</evidence>
<feature type="signal peptide" evidence="4">
    <location>
        <begin position="1"/>
        <end position="24"/>
    </location>
</feature>
<comment type="similarity">
    <text evidence="2">Belongs to the 'GDXG' lipolytic enzyme family.</text>
</comment>
<comment type="caution">
    <text evidence="6">The sequence shown here is derived from an EMBL/GenBank/DDBJ whole genome shotgun (WGS) entry which is preliminary data.</text>
</comment>
<reference evidence="6 7" key="1">
    <citation type="submission" date="2024-03" db="EMBL/GenBank/DDBJ databases">
        <title>A high-quality draft genome sequence of Diaporthe vaccinii, a causative agent of upright dieback and viscid rot disease in cranberry plants.</title>
        <authorList>
            <person name="Sarrasin M."/>
            <person name="Lang B.F."/>
            <person name="Burger G."/>
        </authorList>
    </citation>
    <scope>NUCLEOTIDE SEQUENCE [LARGE SCALE GENOMIC DNA]</scope>
    <source>
        <strain evidence="6 7">IS7</strain>
    </source>
</reference>
<evidence type="ECO:0000256" key="2">
    <source>
        <dbReference type="ARBA" id="ARBA00010515"/>
    </source>
</evidence>
<comment type="similarity">
    <text evidence="1 4">Belongs to the type-B carboxylesterase/lipase family.</text>
</comment>
<dbReference type="Gene3D" id="3.40.50.1820">
    <property type="entry name" value="alpha/beta hydrolase"/>
    <property type="match status" value="1"/>
</dbReference>
<feature type="chain" id="PRO_5044949097" description="Carboxylic ester hydrolase" evidence="4">
    <location>
        <begin position="25"/>
        <end position="603"/>
    </location>
</feature>